<gene>
    <name evidence="1" type="ORF">KACC15558_04120</name>
</gene>
<comment type="caution">
    <text evidence="1">The sequence shown here is derived from an EMBL/GenBank/DDBJ whole genome shotgun (WGS) entry which is preliminary data.</text>
</comment>
<sequence length="218" mass="23998">MPRRTTDYRGLTEINRVRLLGVIQDHPDLTLKALAEAVGLHVNTTRDHLGVLIDEGFVSSRPRPCGSRGRPPIVYRAVDDAEMNAAARRRIDHVREVGPVLRRIGMACQPARVRELGDDAGEQFDTLVEHLDDSGLEPVADDTELRVSLAACPHLQLDGAERTMACTVHARLLRDILAQVPGPLEIDGVEPFRTQNTCELRLLAEESHAAERVCPAAS</sequence>
<dbReference type="Gene3D" id="1.10.10.10">
    <property type="entry name" value="Winged helix-like DNA-binding domain superfamily/Winged helix DNA-binding domain"/>
    <property type="match status" value="1"/>
</dbReference>
<dbReference type="InterPro" id="IPR011991">
    <property type="entry name" value="ArsR-like_HTH"/>
</dbReference>
<reference evidence="1 2" key="1">
    <citation type="submission" date="2024-02" db="EMBL/GenBank/DDBJ databases">
        <title>Characterization of antibiotic resistant novel bacterial strains and their environmental applications.</title>
        <authorList>
            <person name="Manzoor S."/>
            <person name="Abbas S."/>
            <person name="Arshad M."/>
            <person name="Li W.J."/>
            <person name="Ahmed I."/>
        </authorList>
    </citation>
    <scope>NUCLEOTIDE SEQUENCE [LARGE SCALE GENOMIC DNA]</scope>
    <source>
        <strain evidence="1 2">KACC 15558</strain>
    </source>
</reference>
<dbReference type="SUPFAM" id="SSF46785">
    <property type="entry name" value="Winged helix' DNA-binding domain"/>
    <property type="match status" value="1"/>
</dbReference>
<dbReference type="InterPro" id="IPR036388">
    <property type="entry name" value="WH-like_DNA-bd_sf"/>
</dbReference>
<keyword evidence="2" id="KW-1185">Reference proteome</keyword>
<proteinExistence type="predicted"/>
<dbReference type="Proteomes" id="UP001498935">
    <property type="component" value="Unassembled WGS sequence"/>
</dbReference>
<dbReference type="RefSeq" id="WP_342037041.1">
    <property type="nucleotide sequence ID" value="NZ_BAABBK010000002.1"/>
</dbReference>
<dbReference type="CDD" id="cd00090">
    <property type="entry name" value="HTH_ARSR"/>
    <property type="match status" value="1"/>
</dbReference>
<dbReference type="EMBL" id="BAABNP010000002">
    <property type="protein sequence ID" value="GAA5339372.1"/>
    <property type="molecule type" value="Genomic_DNA"/>
</dbReference>
<dbReference type="InterPro" id="IPR036390">
    <property type="entry name" value="WH_DNA-bd_sf"/>
</dbReference>
<organism evidence="1 2">
    <name type="scientific">Brevibacterium ammoniilyticum</name>
    <dbReference type="NCBI Taxonomy" id="1046555"/>
    <lineage>
        <taxon>Bacteria</taxon>
        <taxon>Bacillati</taxon>
        <taxon>Actinomycetota</taxon>
        <taxon>Actinomycetes</taxon>
        <taxon>Micrococcales</taxon>
        <taxon>Brevibacteriaceae</taxon>
        <taxon>Brevibacterium</taxon>
    </lineage>
</organism>
<accession>A0ABP9TY57</accession>
<name>A0ABP9TY57_9MICO</name>
<protein>
    <submittedName>
        <fullName evidence="1">Helix-turn-helix domain-containing protein</fullName>
    </submittedName>
</protein>
<dbReference type="Pfam" id="PF13412">
    <property type="entry name" value="HTH_24"/>
    <property type="match status" value="1"/>
</dbReference>
<evidence type="ECO:0000313" key="2">
    <source>
        <dbReference type="Proteomes" id="UP001498935"/>
    </source>
</evidence>
<evidence type="ECO:0000313" key="1">
    <source>
        <dbReference type="EMBL" id="GAA5339372.1"/>
    </source>
</evidence>